<evidence type="ECO:0000313" key="8">
    <source>
        <dbReference type="Proteomes" id="UP000366872"/>
    </source>
</evidence>
<keyword evidence="4" id="KW-0119">Carbohydrate metabolism</keyword>
<evidence type="ECO:0000256" key="4">
    <source>
        <dbReference type="ARBA" id="ARBA00023277"/>
    </source>
</evidence>
<dbReference type="SUPFAM" id="SSF75005">
    <property type="entry name" value="Arabinanase/levansucrase/invertase"/>
    <property type="match status" value="1"/>
</dbReference>
<keyword evidence="2" id="KW-0624">Polysaccharide degradation</keyword>
<keyword evidence="8" id="KW-1185">Reference proteome</keyword>
<dbReference type="GO" id="GO:0045493">
    <property type="term" value="P:xylan catabolic process"/>
    <property type="evidence" value="ECO:0007669"/>
    <property type="project" value="UniProtKB-KW"/>
</dbReference>
<dbReference type="Gene3D" id="2.115.10.20">
    <property type="entry name" value="Glycosyl hydrolase domain, family 43"/>
    <property type="match status" value="1"/>
</dbReference>
<proteinExistence type="inferred from homology"/>
<dbReference type="PANTHER" id="PTHR43772">
    <property type="entry name" value="ENDO-1,4-BETA-XYLANASE"/>
    <property type="match status" value="1"/>
</dbReference>
<feature type="chain" id="PRO_5025592015" evidence="6">
    <location>
        <begin position="23"/>
        <end position="114"/>
    </location>
</feature>
<reference evidence="7 8" key="1">
    <citation type="submission" date="2019-04" db="EMBL/GenBank/DDBJ databases">
        <authorList>
            <person name="Van Vliet M D."/>
        </authorList>
    </citation>
    <scope>NUCLEOTIDE SEQUENCE [LARGE SCALE GENOMIC DNA]</scope>
    <source>
        <strain evidence="7 8">F1</strain>
    </source>
</reference>
<evidence type="ECO:0000256" key="5">
    <source>
        <dbReference type="ARBA" id="ARBA00023295"/>
    </source>
</evidence>
<comment type="similarity">
    <text evidence="1">Belongs to the glycosyl hydrolase 43 family.</text>
</comment>
<dbReference type="Pfam" id="PF04616">
    <property type="entry name" value="Glyco_hydro_43"/>
    <property type="match status" value="1"/>
</dbReference>
<keyword evidence="3 7" id="KW-0378">Hydrolase</keyword>
<evidence type="ECO:0000313" key="7">
    <source>
        <dbReference type="EMBL" id="VGO15736.1"/>
    </source>
</evidence>
<keyword evidence="6" id="KW-0732">Signal</keyword>
<dbReference type="AlphaFoldDB" id="A0A6C2U8K2"/>
<feature type="signal peptide" evidence="6">
    <location>
        <begin position="1"/>
        <end position="22"/>
    </location>
</feature>
<evidence type="ECO:0000256" key="1">
    <source>
        <dbReference type="ARBA" id="ARBA00009865"/>
    </source>
</evidence>
<dbReference type="InterPro" id="IPR023296">
    <property type="entry name" value="Glyco_hydro_beta-prop_sf"/>
</dbReference>
<evidence type="ECO:0000256" key="6">
    <source>
        <dbReference type="SAM" id="SignalP"/>
    </source>
</evidence>
<dbReference type="InterPro" id="IPR052176">
    <property type="entry name" value="Glycosyl_Hydrlase_43_Enz"/>
</dbReference>
<organism evidence="7 8">
    <name type="scientific">Pontiella desulfatans</name>
    <dbReference type="NCBI Taxonomy" id="2750659"/>
    <lineage>
        <taxon>Bacteria</taxon>
        <taxon>Pseudomonadati</taxon>
        <taxon>Kiritimatiellota</taxon>
        <taxon>Kiritimatiellia</taxon>
        <taxon>Kiritimatiellales</taxon>
        <taxon>Pontiellaceae</taxon>
        <taxon>Pontiella</taxon>
    </lineage>
</organism>
<dbReference type="GO" id="GO:0004553">
    <property type="term" value="F:hydrolase activity, hydrolyzing O-glycosyl compounds"/>
    <property type="evidence" value="ECO:0007669"/>
    <property type="project" value="InterPro"/>
</dbReference>
<dbReference type="PANTHER" id="PTHR43772:SF2">
    <property type="entry name" value="PUTATIVE (AFU_ORTHOLOGUE AFUA_2G04480)-RELATED"/>
    <property type="match status" value="1"/>
</dbReference>
<protein>
    <submittedName>
        <fullName evidence="7">Arabinoxylan arabinofuranohydrolase</fullName>
    </submittedName>
</protein>
<evidence type="ECO:0000256" key="3">
    <source>
        <dbReference type="ARBA" id="ARBA00022801"/>
    </source>
</evidence>
<accession>A0A6C2U8K2</accession>
<keyword evidence="2" id="KW-0858">Xylan degradation</keyword>
<name>A0A6C2U8K2_PONDE</name>
<dbReference type="InterPro" id="IPR006710">
    <property type="entry name" value="Glyco_hydro_43"/>
</dbReference>
<keyword evidence="5" id="KW-0326">Glycosidase</keyword>
<sequence length="114" mass="12892">MKSFKKTLLITTLLISGINGFAAQERAQNPIVTHMFTADPTARVWDDGRLYVYPSTDAYPAIGCSLMDGYHVLSTDDMVTWTDHGEILHSRDVEWGREEGGFMWAPDCMYRNGK</sequence>
<dbReference type="Proteomes" id="UP000366872">
    <property type="component" value="Unassembled WGS sequence"/>
</dbReference>
<dbReference type="EMBL" id="CAAHFG010000003">
    <property type="protein sequence ID" value="VGO15736.1"/>
    <property type="molecule type" value="Genomic_DNA"/>
</dbReference>
<evidence type="ECO:0000256" key="2">
    <source>
        <dbReference type="ARBA" id="ARBA00022651"/>
    </source>
</evidence>
<gene>
    <name evidence="7" type="primary">xynD_3</name>
    <name evidence="7" type="ORF">PDESU_04321</name>
</gene>